<dbReference type="GO" id="GO:0009228">
    <property type="term" value="P:thiamine biosynthetic process"/>
    <property type="evidence" value="ECO:0007669"/>
    <property type="project" value="InterPro"/>
</dbReference>
<dbReference type="Gene3D" id="3.40.190.10">
    <property type="entry name" value="Periplasmic binding protein-like II"/>
    <property type="match status" value="2"/>
</dbReference>
<dbReference type="Pfam" id="PF09084">
    <property type="entry name" value="NMT1"/>
    <property type="match status" value="1"/>
</dbReference>
<gene>
    <name evidence="3" type="ORF">PL336_07380</name>
</gene>
<evidence type="ECO:0000259" key="2">
    <source>
        <dbReference type="Pfam" id="PF09084"/>
    </source>
</evidence>
<dbReference type="EMBL" id="CP116423">
    <property type="protein sequence ID" value="WCE71643.1"/>
    <property type="molecule type" value="Genomic_DNA"/>
</dbReference>
<protein>
    <submittedName>
        <fullName evidence="3">ABC transporter substrate-binding protein</fullName>
    </submittedName>
</protein>
<accession>A0AAX3LTT5</accession>
<proteinExistence type="predicted"/>
<organism evidence="3 4">
    <name type="scientific">Sulfitobacter faviae</name>
    <dbReference type="NCBI Taxonomy" id="1775881"/>
    <lineage>
        <taxon>Bacteria</taxon>
        <taxon>Pseudomonadati</taxon>
        <taxon>Pseudomonadota</taxon>
        <taxon>Alphaproteobacteria</taxon>
        <taxon>Rhodobacterales</taxon>
        <taxon>Roseobacteraceae</taxon>
        <taxon>Sulfitobacter</taxon>
    </lineage>
</organism>
<evidence type="ECO:0000313" key="3">
    <source>
        <dbReference type="EMBL" id="WCE71643.1"/>
    </source>
</evidence>
<dbReference type="Proteomes" id="UP001210770">
    <property type="component" value="Chromosome"/>
</dbReference>
<dbReference type="SUPFAM" id="SSF53850">
    <property type="entry name" value="Periplasmic binding protein-like II"/>
    <property type="match status" value="1"/>
</dbReference>
<dbReference type="PANTHER" id="PTHR31528">
    <property type="entry name" value="4-AMINO-5-HYDROXYMETHYL-2-METHYLPYRIMIDINE PHOSPHATE SYNTHASE THI11-RELATED"/>
    <property type="match status" value="1"/>
</dbReference>
<feature type="domain" description="SsuA/THI5-like" evidence="2">
    <location>
        <begin position="32"/>
        <end position="243"/>
    </location>
</feature>
<name>A0AAX3LTT5_9RHOB</name>
<dbReference type="InterPro" id="IPR027939">
    <property type="entry name" value="NMT1/THI5"/>
</dbReference>
<evidence type="ECO:0000256" key="1">
    <source>
        <dbReference type="SAM" id="SignalP"/>
    </source>
</evidence>
<dbReference type="RefSeq" id="WP_271689796.1">
    <property type="nucleotide sequence ID" value="NZ_CP116423.1"/>
</dbReference>
<reference evidence="3" key="1">
    <citation type="submission" date="2023-01" db="EMBL/GenBank/DDBJ databases">
        <title>Comparative genomic analysis of cold water coral derived Sulfitobacter faviae: insights into their metabolism and habitat adaptation.</title>
        <authorList>
            <person name="Guo Y."/>
            <person name="Lin S."/>
            <person name="Huang Z."/>
            <person name="Tang K."/>
            <person name="Wang X."/>
        </authorList>
    </citation>
    <scope>NUCLEOTIDE SEQUENCE</scope>
    <source>
        <strain evidence="3">SCSIO W_1865</strain>
    </source>
</reference>
<dbReference type="InterPro" id="IPR015168">
    <property type="entry name" value="SsuA/THI5"/>
</dbReference>
<dbReference type="PANTHER" id="PTHR31528:SF3">
    <property type="entry name" value="THIAMINE BIOSYNTHESIS PROTEIN HI_0357-RELATED"/>
    <property type="match status" value="1"/>
</dbReference>
<feature type="signal peptide" evidence="1">
    <location>
        <begin position="1"/>
        <end position="19"/>
    </location>
</feature>
<keyword evidence="1" id="KW-0732">Signal</keyword>
<sequence>MKNILAPLALTLIAAPAVAQDKMTVMLDWFVNPDHGPIILAQEKGYFTDAGLEVELVSPADPNEPPRMVAAGRVDLAVSYQPELHLAQREGLDLRRVGTLVETPLTCLVVRADGPVQEMADLKGRKVGFAVAGVQEMLLDAMLSHNGVAPAEVEQINIGWSISPALMSGQVDGVIGAFRNFELNQMQIEGYEGRCFYPEAEGVPAYDELIYVAHAEEMDRDMIARFLRATERAAADIVNDPAASGEVFFASDAELRNELNTRAWEDTWPRFATRPAAVDHGRYDRFETFMQESGVVETVIPAADLVVDVTAQAKP</sequence>
<dbReference type="AlphaFoldDB" id="A0AAX3LTT5"/>
<evidence type="ECO:0000313" key="4">
    <source>
        <dbReference type="Proteomes" id="UP001210770"/>
    </source>
</evidence>
<feature type="chain" id="PRO_5043421659" evidence="1">
    <location>
        <begin position="20"/>
        <end position="315"/>
    </location>
</feature>